<organism evidence="4 5">
    <name type="scientific">Brevibacterium paucivorans</name>
    <dbReference type="NCBI Taxonomy" id="170994"/>
    <lineage>
        <taxon>Bacteria</taxon>
        <taxon>Bacillati</taxon>
        <taxon>Actinomycetota</taxon>
        <taxon>Actinomycetes</taxon>
        <taxon>Micrococcales</taxon>
        <taxon>Brevibacteriaceae</taxon>
        <taxon>Brevibacterium</taxon>
    </lineage>
</organism>
<feature type="region of interest" description="Disordered" evidence="1">
    <location>
        <begin position="1"/>
        <end position="252"/>
    </location>
</feature>
<dbReference type="InterPro" id="IPR021949">
    <property type="entry name" value="DUF3566_TM"/>
</dbReference>
<feature type="compositionally biased region" description="Polar residues" evidence="1">
    <location>
        <begin position="146"/>
        <end position="157"/>
    </location>
</feature>
<feature type="transmembrane region" description="Helical" evidence="2">
    <location>
        <begin position="386"/>
        <end position="414"/>
    </location>
</feature>
<evidence type="ECO:0000259" key="3">
    <source>
        <dbReference type="Pfam" id="PF12089"/>
    </source>
</evidence>
<keyword evidence="2" id="KW-0812">Transmembrane</keyword>
<feature type="region of interest" description="Disordered" evidence="1">
    <location>
        <begin position="267"/>
        <end position="312"/>
    </location>
</feature>
<name>A0ABS2SJK6_9MICO</name>
<keyword evidence="2" id="KW-0472">Membrane</keyword>
<sequence length="429" mass="41655">MSDNENKPRILRTSAGKTRLTAGSSDTGQSQSGAAENKRETSVAGSAQPAQAQQPAQAGQAGQRGQVGKPTEKPGQAGQPVAKPAQAEKPKQAGQTGKTGPVGQAGQSARAAQPEKPAKPAQAPSGGASGNPQNVSDAKTSDASKPKSSGVRSTSQGVRLGGSKSDAGKTPVVATSAGSGSGGTGGTGGAGATGAGAGGTGGGAAGRGSEVPIQQGSGPDTSRDRGGESQSSSQAERGSAPTQVGGVGAAAGAGAGASATAGAATSATANQTGSGPDHSNVAQTSGAKKSKDGVRASSAGVKMKGNKKSGPRSVNLTVASVDLWSVSKMALLLSVALGIATIVAFIILWLVMQATGTLESIRGTMGEIAGPESAEEMLKLLGFGPVVSFAVILAVVNVVLMTALATLFGFLYNIGAKMVGGFRLTLVDD</sequence>
<accession>A0ABS2SJK6</accession>
<evidence type="ECO:0000256" key="2">
    <source>
        <dbReference type="SAM" id="Phobius"/>
    </source>
</evidence>
<feature type="transmembrane region" description="Helical" evidence="2">
    <location>
        <begin position="330"/>
        <end position="352"/>
    </location>
</feature>
<proteinExistence type="predicted"/>
<dbReference type="Pfam" id="PF12089">
    <property type="entry name" value="DUF3566"/>
    <property type="match status" value="1"/>
</dbReference>
<feature type="compositionally biased region" description="Polar residues" evidence="1">
    <location>
        <begin position="21"/>
        <end position="34"/>
    </location>
</feature>
<feature type="domain" description="DUF3566" evidence="3">
    <location>
        <begin position="311"/>
        <end position="428"/>
    </location>
</feature>
<reference evidence="4 5" key="1">
    <citation type="submission" date="2021-01" db="EMBL/GenBank/DDBJ databases">
        <title>Sequencing the genomes of 1000 actinobacteria strains.</title>
        <authorList>
            <person name="Klenk H.-P."/>
        </authorList>
    </citation>
    <scope>NUCLEOTIDE SEQUENCE [LARGE SCALE GENOMIC DNA]</scope>
    <source>
        <strain evidence="4 5">DSM 13657</strain>
    </source>
</reference>
<dbReference type="RefSeq" id="WP_338028629.1">
    <property type="nucleotide sequence ID" value="NZ_JAFBCP010000001.1"/>
</dbReference>
<protein>
    <recommendedName>
        <fullName evidence="3">DUF3566 domain-containing protein</fullName>
    </recommendedName>
</protein>
<dbReference type="EMBL" id="JAFBCP010000001">
    <property type="protein sequence ID" value="MBM7816441.1"/>
    <property type="molecule type" value="Genomic_DNA"/>
</dbReference>
<keyword evidence="2" id="KW-1133">Transmembrane helix</keyword>
<comment type="caution">
    <text evidence="4">The sequence shown here is derived from an EMBL/GenBank/DDBJ whole genome shotgun (WGS) entry which is preliminary data.</text>
</comment>
<keyword evidence="5" id="KW-1185">Reference proteome</keyword>
<evidence type="ECO:0000313" key="5">
    <source>
        <dbReference type="Proteomes" id="UP000809290"/>
    </source>
</evidence>
<feature type="compositionally biased region" description="Low complexity" evidence="1">
    <location>
        <begin position="42"/>
        <end position="68"/>
    </location>
</feature>
<dbReference type="Proteomes" id="UP000809290">
    <property type="component" value="Unassembled WGS sequence"/>
</dbReference>
<feature type="compositionally biased region" description="Low complexity" evidence="1">
    <location>
        <begin position="109"/>
        <end position="124"/>
    </location>
</feature>
<gene>
    <name evidence="4" type="ORF">JOE56_001135</name>
</gene>
<evidence type="ECO:0000313" key="4">
    <source>
        <dbReference type="EMBL" id="MBM7816441.1"/>
    </source>
</evidence>
<evidence type="ECO:0000256" key="1">
    <source>
        <dbReference type="SAM" id="MobiDB-lite"/>
    </source>
</evidence>
<feature type="compositionally biased region" description="Gly residues" evidence="1">
    <location>
        <begin position="179"/>
        <end position="206"/>
    </location>
</feature>